<dbReference type="eggNOG" id="COG0637">
    <property type="taxonomic scope" value="Bacteria"/>
</dbReference>
<evidence type="ECO:0000256" key="4">
    <source>
        <dbReference type="ARBA" id="ARBA00022842"/>
    </source>
</evidence>
<evidence type="ECO:0000256" key="1">
    <source>
        <dbReference type="ARBA" id="ARBA00001946"/>
    </source>
</evidence>
<dbReference type="RefSeq" id="WP_021710657.1">
    <property type="nucleotide sequence ID" value="NZ_BAOB01000226.1"/>
</dbReference>
<comment type="caution">
    <text evidence="5">The sequence shown here is derived from an EMBL/GenBank/DDBJ whole genome shotgun (WGS) entry which is preliminary data.</text>
</comment>
<keyword evidence="4" id="KW-0460">Magnesium</keyword>
<dbReference type="GO" id="GO:0046872">
    <property type="term" value="F:metal ion binding"/>
    <property type="evidence" value="ECO:0007669"/>
    <property type="project" value="UniProtKB-KW"/>
</dbReference>
<dbReference type="EMBL" id="BATL01000055">
    <property type="protein sequence ID" value="GAD76911.1"/>
    <property type="molecule type" value="Genomic_DNA"/>
</dbReference>
<dbReference type="SUPFAM" id="SSF56784">
    <property type="entry name" value="HAD-like"/>
    <property type="match status" value="1"/>
</dbReference>
<name>U3AAG3_9VIBR</name>
<dbReference type="Proteomes" id="UP000016567">
    <property type="component" value="Unassembled WGS sequence"/>
</dbReference>
<comment type="similarity">
    <text evidence="2">Belongs to the HAD-like hydrolase superfamily. CbbY/CbbZ/Gph/YieH family.</text>
</comment>
<sequence>MSMSPTKCIIFDCDGTLIDSERLCCQALVNVFRRHGAQMSHQECIEHFKGGKLADILNEAMELAGINVSIDLLEPQYREELHTLFVRHLKPMDGAERLIRFLDEYHIEYCVASNGPKDKIEHALKLTGLFDVFDGKVFSAFETNSWKPDPDLLMYSAMNMGFLPDECLYIDDTPKGVEAGLNAGITTIQLYNGAAVNLVDDHRVIRVQHLDEVTHRLLKEQEQSRQ</sequence>
<evidence type="ECO:0000313" key="6">
    <source>
        <dbReference type="Proteomes" id="UP000016567"/>
    </source>
</evidence>
<organism evidence="5 6">
    <name type="scientific">Vibrio azureus NBRC 104587</name>
    <dbReference type="NCBI Taxonomy" id="1219077"/>
    <lineage>
        <taxon>Bacteria</taxon>
        <taxon>Pseudomonadati</taxon>
        <taxon>Pseudomonadota</taxon>
        <taxon>Gammaproteobacteria</taxon>
        <taxon>Vibrionales</taxon>
        <taxon>Vibrionaceae</taxon>
        <taxon>Vibrio</taxon>
    </lineage>
</organism>
<dbReference type="CDD" id="cd07526">
    <property type="entry name" value="HAD_BPGM_like"/>
    <property type="match status" value="1"/>
</dbReference>
<dbReference type="PANTHER" id="PTHR46193:SF10">
    <property type="entry name" value="6-PHOSPHOGLUCONATE PHOSPHATASE"/>
    <property type="match status" value="1"/>
</dbReference>
<dbReference type="Pfam" id="PF13419">
    <property type="entry name" value="HAD_2"/>
    <property type="match status" value="1"/>
</dbReference>
<dbReference type="InterPro" id="IPR023198">
    <property type="entry name" value="PGP-like_dom2"/>
</dbReference>
<dbReference type="SFLD" id="SFLDS00003">
    <property type="entry name" value="Haloacid_Dehalogenase"/>
    <property type="match status" value="1"/>
</dbReference>
<gene>
    <name evidence="5" type="ORF">VAZ01S_055_00370</name>
</gene>
<dbReference type="Gene3D" id="1.10.150.240">
    <property type="entry name" value="Putative phosphatase, domain 2"/>
    <property type="match status" value="1"/>
</dbReference>
<dbReference type="InterPro" id="IPR036412">
    <property type="entry name" value="HAD-like_sf"/>
</dbReference>
<dbReference type="OrthoDB" id="9800058at2"/>
<evidence type="ECO:0000256" key="3">
    <source>
        <dbReference type="ARBA" id="ARBA00022723"/>
    </source>
</evidence>
<evidence type="ECO:0000256" key="2">
    <source>
        <dbReference type="ARBA" id="ARBA00006171"/>
    </source>
</evidence>
<dbReference type="SFLD" id="SFLDG01135">
    <property type="entry name" value="C1.5.6:_HAD__Beta-PGM__Phospha"/>
    <property type="match status" value="1"/>
</dbReference>
<comment type="cofactor">
    <cofactor evidence="1">
        <name>Mg(2+)</name>
        <dbReference type="ChEBI" id="CHEBI:18420"/>
    </cofactor>
</comment>
<keyword evidence="3" id="KW-0479">Metal-binding</keyword>
<dbReference type="NCBIfam" id="TIGR01509">
    <property type="entry name" value="HAD-SF-IA-v3"/>
    <property type="match status" value="1"/>
</dbReference>
<dbReference type="AlphaFoldDB" id="U3AAG3"/>
<dbReference type="GO" id="GO:0003824">
    <property type="term" value="F:catalytic activity"/>
    <property type="evidence" value="ECO:0007669"/>
    <property type="project" value="UniProtKB-ARBA"/>
</dbReference>
<dbReference type="PANTHER" id="PTHR46193">
    <property type="entry name" value="6-PHOSPHOGLUCONATE PHOSPHATASE"/>
    <property type="match status" value="1"/>
</dbReference>
<dbReference type="InterPro" id="IPR051600">
    <property type="entry name" value="Beta-PGM-like"/>
</dbReference>
<dbReference type="InterPro" id="IPR023214">
    <property type="entry name" value="HAD_sf"/>
</dbReference>
<evidence type="ECO:0000313" key="5">
    <source>
        <dbReference type="EMBL" id="GAD76911.1"/>
    </source>
</evidence>
<dbReference type="Gene3D" id="3.40.50.1000">
    <property type="entry name" value="HAD superfamily/HAD-like"/>
    <property type="match status" value="1"/>
</dbReference>
<reference evidence="5 6" key="1">
    <citation type="submission" date="2013-09" db="EMBL/GenBank/DDBJ databases">
        <title>Whole genome shotgun sequence of Vibrio azureus NBRC 104587.</title>
        <authorList>
            <person name="Isaki S."/>
            <person name="Hosoyama A."/>
            <person name="Numata M."/>
            <person name="Hashimoto M."/>
            <person name="Hosoyama Y."/>
            <person name="Tsuchikane K."/>
            <person name="Noguchi M."/>
            <person name="Hirakata S."/>
            <person name="Ichikawa N."/>
            <person name="Ohji S."/>
            <person name="Yamazoe A."/>
            <person name="Fujita N."/>
        </authorList>
    </citation>
    <scope>NUCLEOTIDE SEQUENCE [LARGE SCALE GENOMIC DNA]</scope>
    <source>
        <strain evidence="5 6">NBRC 104587</strain>
    </source>
</reference>
<keyword evidence="6" id="KW-1185">Reference proteome</keyword>
<protein>
    <submittedName>
        <fullName evidence="5">Putative phosphatase</fullName>
    </submittedName>
</protein>
<proteinExistence type="inferred from homology"/>
<dbReference type="STRING" id="1219077.VAZ01S_055_00370"/>
<accession>U3AAG3</accession>
<dbReference type="SFLD" id="SFLDG01129">
    <property type="entry name" value="C1.5:_HAD__Beta-PGM__Phosphata"/>
    <property type="match status" value="1"/>
</dbReference>
<dbReference type="InterPro" id="IPR006439">
    <property type="entry name" value="HAD-SF_hydro_IA"/>
</dbReference>
<dbReference type="InterPro" id="IPR041492">
    <property type="entry name" value="HAD_2"/>
</dbReference>